<evidence type="ECO:0000313" key="3">
    <source>
        <dbReference type="Proteomes" id="UP000276061"/>
    </source>
</evidence>
<dbReference type="AlphaFoldDB" id="A0A3N0FYE2"/>
<dbReference type="InterPro" id="IPR053145">
    <property type="entry name" value="AB_hydrolase_Est10"/>
</dbReference>
<dbReference type="Pfam" id="PF12697">
    <property type="entry name" value="Abhydrolase_6"/>
    <property type="match status" value="1"/>
</dbReference>
<reference evidence="2 3" key="1">
    <citation type="submission" date="2018-11" db="EMBL/GenBank/DDBJ databases">
        <title>Characterization of surface water Dickeya isolates.</title>
        <authorList>
            <person name="Van Gijsegem F."/>
            <person name="Pedron J."/>
        </authorList>
    </citation>
    <scope>NUCLEOTIDE SEQUENCE [LARGE SCALE GENOMIC DNA]</scope>
    <source>
        <strain evidence="2 3">FVG1-MFV-O17</strain>
    </source>
</reference>
<dbReference type="OrthoDB" id="249225at2"/>
<accession>A0A3N0FYE2</accession>
<dbReference type="PANTHER" id="PTHR43265:SF1">
    <property type="entry name" value="ESTERASE ESTD"/>
    <property type="match status" value="1"/>
</dbReference>
<evidence type="ECO:0000313" key="2">
    <source>
        <dbReference type="EMBL" id="RNM04980.1"/>
    </source>
</evidence>
<dbReference type="Proteomes" id="UP000276061">
    <property type="component" value="Unassembled WGS sequence"/>
</dbReference>
<gene>
    <name evidence="2" type="ORF">EF878_13395</name>
</gene>
<name>A0A3N0FYE2_9GAMM</name>
<sequence>MPERRHTRESGEKQNRIVPAIESQADLRQRKTSAYPRFYTAGRLPGNQENPVKTYSGNDELNEKYPAHPFALRTLDGNTTLTGQINYPETPTGAYPLVVLAPGSGMHDRHYLIGDSGTQADFVFSCLAQDLLSAGLAVLRFDCRGVKSHLRDKTLDNPEYVFNRELAYRQMFIDAAVRQTVTPQSQYEDLYTLYQYAIELPHIDRHNLILLGHSEGAINIGRLVAHYPVAAKALMLVSPVFSSMKHVLEWQLIHRTITWLKAIPHTGDRLTLADLKNGFGHSPLAFLQPISSLLPYKGYWDEADFDSMTARLQASFDTQRDMVLSHDDQESWPAEAPFTQSSYAWWKQWYQNDQPEIEHLAQCQSRVVCYFGMMDTQVNAAAEAAWFEGVKHRFTHIDVTLLPDVGHTLGLHGLLGPMTESCADLLVRTANDIVTGRSV</sequence>
<dbReference type="Gene3D" id="3.40.50.1820">
    <property type="entry name" value="alpha/beta hydrolase"/>
    <property type="match status" value="1"/>
</dbReference>
<feature type="domain" description="AB hydrolase-1" evidence="1">
    <location>
        <begin position="98"/>
        <end position="409"/>
    </location>
</feature>
<organism evidence="2 3">
    <name type="scientific">Dickeya undicola</name>
    <dbReference type="NCBI Taxonomy" id="1577887"/>
    <lineage>
        <taxon>Bacteria</taxon>
        <taxon>Pseudomonadati</taxon>
        <taxon>Pseudomonadota</taxon>
        <taxon>Gammaproteobacteria</taxon>
        <taxon>Enterobacterales</taxon>
        <taxon>Pectobacteriaceae</taxon>
        <taxon>Dickeya</taxon>
    </lineage>
</organism>
<dbReference type="EMBL" id="RJLR01000024">
    <property type="protein sequence ID" value="RNM04980.1"/>
    <property type="molecule type" value="Genomic_DNA"/>
</dbReference>
<protein>
    <submittedName>
        <fullName evidence="2">Alpha/beta fold hydrolase</fullName>
    </submittedName>
</protein>
<dbReference type="PANTHER" id="PTHR43265">
    <property type="entry name" value="ESTERASE ESTD"/>
    <property type="match status" value="1"/>
</dbReference>
<comment type="caution">
    <text evidence="2">The sequence shown here is derived from an EMBL/GenBank/DDBJ whole genome shotgun (WGS) entry which is preliminary data.</text>
</comment>
<keyword evidence="2" id="KW-0378">Hydrolase</keyword>
<dbReference type="GO" id="GO:0052689">
    <property type="term" value="F:carboxylic ester hydrolase activity"/>
    <property type="evidence" value="ECO:0007669"/>
    <property type="project" value="TreeGrafter"/>
</dbReference>
<dbReference type="SUPFAM" id="SSF53474">
    <property type="entry name" value="alpha/beta-Hydrolases"/>
    <property type="match status" value="1"/>
</dbReference>
<dbReference type="InterPro" id="IPR000073">
    <property type="entry name" value="AB_hydrolase_1"/>
</dbReference>
<proteinExistence type="predicted"/>
<evidence type="ECO:0000259" key="1">
    <source>
        <dbReference type="Pfam" id="PF12697"/>
    </source>
</evidence>
<dbReference type="InterPro" id="IPR029058">
    <property type="entry name" value="AB_hydrolase_fold"/>
</dbReference>